<protein>
    <submittedName>
        <fullName evidence="11">Mitochondrial carrier protein-like protein</fullName>
    </submittedName>
</protein>
<evidence type="ECO:0000256" key="4">
    <source>
        <dbReference type="ARBA" id="ARBA00022692"/>
    </source>
</evidence>
<reference evidence="11 12" key="1">
    <citation type="journal article" date="2018" name="IMA Fungus">
        <title>IMA Genome-F 9: Draft genome sequence of Annulohypoxylon stygium, Aspergillus mulundensis, Berkeleyomyces basicola (syn. Thielaviopsis basicola), Ceratocystis smalleyi, two Cercospora beticola strains, Coleophoma cylindrospora, Fusarium fracticaudum, Phialophora cf. hyalina, and Morchella septimelata.</title>
        <authorList>
            <person name="Wingfield B.D."/>
            <person name="Bills G.F."/>
            <person name="Dong Y."/>
            <person name="Huang W."/>
            <person name="Nel W.J."/>
            <person name="Swalarsk-Parry B.S."/>
            <person name="Vaghefi N."/>
            <person name="Wilken P.M."/>
            <person name="An Z."/>
            <person name="de Beer Z.W."/>
            <person name="De Vos L."/>
            <person name="Chen L."/>
            <person name="Duong T.A."/>
            <person name="Gao Y."/>
            <person name="Hammerbacher A."/>
            <person name="Kikkert J.R."/>
            <person name="Li Y."/>
            <person name="Li H."/>
            <person name="Li K."/>
            <person name="Li Q."/>
            <person name="Liu X."/>
            <person name="Ma X."/>
            <person name="Naidoo K."/>
            <person name="Pethybridge S.J."/>
            <person name="Sun J."/>
            <person name="Steenkamp E.T."/>
            <person name="van der Nest M.A."/>
            <person name="van Wyk S."/>
            <person name="Wingfield M.J."/>
            <person name="Xiong C."/>
            <person name="Yue Q."/>
            <person name="Zhang X."/>
        </authorList>
    </citation>
    <scope>NUCLEOTIDE SEQUENCE [LARGE SCALE GENOMIC DNA]</scope>
    <source>
        <strain evidence="11 12">BP5796</strain>
    </source>
</reference>
<evidence type="ECO:0000313" key="11">
    <source>
        <dbReference type="EMBL" id="RDW71924.1"/>
    </source>
</evidence>
<dbReference type="AlphaFoldDB" id="A0A3D8RDH7"/>
<evidence type="ECO:0000256" key="3">
    <source>
        <dbReference type="ARBA" id="ARBA00022448"/>
    </source>
</evidence>
<dbReference type="PROSITE" id="PS50920">
    <property type="entry name" value="SOLCAR"/>
    <property type="match status" value="3"/>
</dbReference>
<evidence type="ECO:0000313" key="12">
    <source>
        <dbReference type="Proteomes" id="UP000256328"/>
    </source>
</evidence>
<evidence type="ECO:0000256" key="10">
    <source>
        <dbReference type="RuleBase" id="RU000488"/>
    </source>
</evidence>
<feature type="repeat" description="Solcar" evidence="9">
    <location>
        <begin position="211"/>
        <end position="326"/>
    </location>
</feature>
<keyword evidence="4 9" id="KW-0812">Transmembrane</keyword>
<keyword evidence="6" id="KW-0496">Mitochondrion</keyword>
<dbReference type="OrthoDB" id="250329at2759"/>
<evidence type="ECO:0000256" key="8">
    <source>
        <dbReference type="ARBA" id="ARBA00023136"/>
    </source>
</evidence>
<organism evidence="11 12">
    <name type="scientific">Coleophoma crateriformis</name>
    <dbReference type="NCBI Taxonomy" id="565419"/>
    <lineage>
        <taxon>Eukaryota</taxon>
        <taxon>Fungi</taxon>
        <taxon>Dikarya</taxon>
        <taxon>Ascomycota</taxon>
        <taxon>Pezizomycotina</taxon>
        <taxon>Leotiomycetes</taxon>
        <taxon>Helotiales</taxon>
        <taxon>Dermateaceae</taxon>
        <taxon>Coleophoma</taxon>
    </lineage>
</organism>
<dbReference type="GO" id="GO:0016020">
    <property type="term" value="C:membrane"/>
    <property type="evidence" value="ECO:0007669"/>
    <property type="project" value="UniProtKB-SubCell"/>
</dbReference>
<evidence type="ECO:0000256" key="2">
    <source>
        <dbReference type="ARBA" id="ARBA00006375"/>
    </source>
</evidence>
<comment type="subcellular location">
    <subcellularLocation>
        <location evidence="1">Membrane</location>
        <topology evidence="1">Multi-pass membrane protein</topology>
    </subcellularLocation>
</comment>
<gene>
    <name evidence="11" type="ORF">BP5796_07958</name>
</gene>
<dbReference type="SUPFAM" id="SSF103506">
    <property type="entry name" value="Mitochondrial carrier"/>
    <property type="match status" value="1"/>
</dbReference>
<evidence type="ECO:0000256" key="1">
    <source>
        <dbReference type="ARBA" id="ARBA00004141"/>
    </source>
</evidence>
<keyword evidence="3 10" id="KW-0813">Transport</keyword>
<evidence type="ECO:0000256" key="9">
    <source>
        <dbReference type="PROSITE-ProRule" id="PRU00282"/>
    </source>
</evidence>
<dbReference type="EMBL" id="PDLN01000011">
    <property type="protein sequence ID" value="RDW71924.1"/>
    <property type="molecule type" value="Genomic_DNA"/>
</dbReference>
<comment type="similarity">
    <text evidence="2 10">Belongs to the mitochondrial carrier (TC 2.A.29) family.</text>
</comment>
<feature type="repeat" description="Solcar" evidence="9">
    <location>
        <begin position="8"/>
        <end position="91"/>
    </location>
</feature>
<name>A0A3D8RDH7_9HELO</name>
<keyword evidence="5" id="KW-0677">Repeat</keyword>
<dbReference type="PANTHER" id="PTHR45667">
    <property type="entry name" value="S-ADENOSYLMETHIONINE MITOCHONDRIAL CARRIER PROTEIN"/>
    <property type="match status" value="1"/>
</dbReference>
<dbReference type="Pfam" id="PF00153">
    <property type="entry name" value="Mito_carr"/>
    <property type="match status" value="3"/>
</dbReference>
<keyword evidence="6" id="KW-0999">Mitochondrion inner membrane</keyword>
<evidence type="ECO:0000256" key="6">
    <source>
        <dbReference type="ARBA" id="ARBA00022792"/>
    </source>
</evidence>
<comment type="caution">
    <text evidence="11">The sequence shown here is derived from an EMBL/GenBank/DDBJ whole genome shotgun (WGS) entry which is preliminary data.</text>
</comment>
<evidence type="ECO:0000256" key="5">
    <source>
        <dbReference type="ARBA" id="ARBA00022737"/>
    </source>
</evidence>
<dbReference type="InterPro" id="IPR023395">
    <property type="entry name" value="MCP_dom_sf"/>
</dbReference>
<keyword evidence="8 9" id="KW-0472">Membrane</keyword>
<dbReference type="Proteomes" id="UP000256328">
    <property type="component" value="Unassembled WGS sequence"/>
</dbReference>
<evidence type="ECO:0000256" key="7">
    <source>
        <dbReference type="ARBA" id="ARBA00022989"/>
    </source>
</evidence>
<dbReference type="InterPro" id="IPR018108">
    <property type="entry name" value="MCP_transmembrane"/>
</dbReference>
<keyword evidence="7" id="KW-1133">Transmembrane helix</keyword>
<dbReference type="Gene3D" id="1.50.40.10">
    <property type="entry name" value="Mitochondrial carrier domain"/>
    <property type="match status" value="2"/>
</dbReference>
<keyword evidence="12" id="KW-1185">Reference proteome</keyword>
<proteinExistence type="inferred from homology"/>
<sequence>MKYLNAPTQSQTPSIAGAFAAFTVDLLVYPLDTLKTRFQSPHYNKIYFDASKNAINKELLFRGLYQGIGTGAFFTTYEGVKSLLANVNRTRGGGSLLVPEPVVHSAASAIAELVSCFILTPAEVLKQNAQMIRQSSNSSQLGRGNLFQQSSVTLETLKHFKEPTQLWRGYGALAARNLPFTAMQFPIFEHLKIKLKSRREKQSRSTGSLMETAVITAISAGSAGSLAAVITTPIDVVKTRIMLSAAGEGSAANAPKEVNEAKGIGQSLTSLARKNGGVKKSGFEVAQEVFAEAGMKGLFRGAILRAVWTALGSGLYLGVYESGKRWLGHRHEGDI</sequence>
<accession>A0A3D8RDH7</accession>
<feature type="repeat" description="Solcar" evidence="9">
    <location>
        <begin position="99"/>
        <end position="194"/>
    </location>
</feature>